<comment type="caution">
    <text evidence="3">The sequence shown here is derived from an EMBL/GenBank/DDBJ whole genome shotgun (WGS) entry which is preliminary data.</text>
</comment>
<feature type="signal peptide" evidence="2">
    <location>
        <begin position="1"/>
        <end position="26"/>
    </location>
</feature>
<dbReference type="EMBL" id="DWUP01000074">
    <property type="protein sequence ID" value="HJD52816.1"/>
    <property type="molecule type" value="Genomic_DNA"/>
</dbReference>
<feature type="transmembrane region" description="Helical" evidence="1">
    <location>
        <begin position="36"/>
        <end position="58"/>
    </location>
</feature>
<protein>
    <submittedName>
        <fullName evidence="3">Uncharacterized protein</fullName>
    </submittedName>
</protein>
<proteinExistence type="predicted"/>
<feature type="transmembrane region" description="Helical" evidence="1">
    <location>
        <begin position="221"/>
        <end position="239"/>
    </location>
</feature>
<evidence type="ECO:0000313" key="4">
    <source>
        <dbReference type="Proteomes" id="UP000787625"/>
    </source>
</evidence>
<feature type="transmembrane region" description="Helical" evidence="1">
    <location>
        <begin position="289"/>
        <end position="311"/>
    </location>
</feature>
<feature type="transmembrane region" description="Helical" evidence="1">
    <location>
        <begin position="251"/>
        <end position="269"/>
    </location>
</feature>
<gene>
    <name evidence="3" type="ORF">IAA93_03705</name>
</gene>
<dbReference type="AlphaFoldDB" id="A0A9D2UI61"/>
<feature type="transmembrane region" description="Helical" evidence="1">
    <location>
        <begin position="197"/>
        <end position="215"/>
    </location>
</feature>
<accession>A0A9D2UI61</accession>
<evidence type="ECO:0000256" key="1">
    <source>
        <dbReference type="SAM" id="Phobius"/>
    </source>
</evidence>
<reference evidence="3" key="1">
    <citation type="journal article" date="2021" name="PeerJ">
        <title>Extensive microbial diversity within the chicken gut microbiome revealed by metagenomics and culture.</title>
        <authorList>
            <person name="Gilroy R."/>
            <person name="Ravi A."/>
            <person name="Getino M."/>
            <person name="Pursley I."/>
            <person name="Horton D.L."/>
            <person name="Alikhan N.F."/>
            <person name="Baker D."/>
            <person name="Gharbi K."/>
            <person name="Hall N."/>
            <person name="Watson M."/>
            <person name="Adriaenssens E.M."/>
            <person name="Foster-Nyarko E."/>
            <person name="Jarju S."/>
            <person name="Secka A."/>
            <person name="Antonio M."/>
            <person name="Oren A."/>
            <person name="Chaudhuri R.R."/>
            <person name="La Ragione R."/>
            <person name="Hildebrand F."/>
            <person name="Pallen M.J."/>
        </authorList>
    </citation>
    <scope>NUCLEOTIDE SEQUENCE</scope>
    <source>
        <strain evidence="3">MalCec1-1739</strain>
    </source>
</reference>
<name>A0A9D2UI61_9BACT</name>
<evidence type="ECO:0000313" key="3">
    <source>
        <dbReference type="EMBL" id="HJD52816.1"/>
    </source>
</evidence>
<reference evidence="3" key="2">
    <citation type="submission" date="2021-04" db="EMBL/GenBank/DDBJ databases">
        <authorList>
            <person name="Gilroy R."/>
        </authorList>
    </citation>
    <scope>NUCLEOTIDE SEQUENCE</scope>
    <source>
        <strain evidence="3">MalCec1-1739</strain>
    </source>
</reference>
<keyword evidence="1" id="KW-0812">Transmembrane</keyword>
<dbReference type="Proteomes" id="UP000787625">
    <property type="component" value="Unassembled WGS sequence"/>
</dbReference>
<feature type="chain" id="PRO_5039140315" evidence="2">
    <location>
        <begin position="27"/>
        <end position="323"/>
    </location>
</feature>
<keyword evidence="1" id="KW-0472">Membrane</keyword>
<evidence type="ECO:0000256" key="2">
    <source>
        <dbReference type="SAM" id="SignalP"/>
    </source>
</evidence>
<sequence length="323" mass="36330">MRNIISYRKSLLFALLTLLPFAQASAANEATGYAVLGGTLLFAVLFVVMVLHMGYVLFKGKSYKQEFTADYFREKRRLKIETLTAAKEKAEQDAQDPKNAGKEQPVIVIPETDPTDEEVEQCYALLEEAFDCWTVISGAGEEELRTPTKMKQIRKSKKALDKVIDLCPYEETVINRLNELCHIINVSEERSFNGSKMLIWISVIVGVVGAFLSKSWEFPTFLASGLVLYWVASRTPQFLIEKRAERGGGNIFSGLIGGAFAAVATAKTYKTVTKWSDGTTTTDYDNSETWISIVIAVVICVVLACLLYFWAMLNYLRNYVFYF</sequence>
<organism evidence="3 4">
    <name type="scientific">Candidatus Avibacteroides avistercoris</name>
    <dbReference type="NCBI Taxonomy" id="2840690"/>
    <lineage>
        <taxon>Bacteria</taxon>
        <taxon>Pseudomonadati</taxon>
        <taxon>Bacteroidota</taxon>
        <taxon>Bacteroidia</taxon>
        <taxon>Bacteroidales</taxon>
        <taxon>Bacteroidaceae</taxon>
        <taxon>Bacteroidaceae incertae sedis</taxon>
        <taxon>Candidatus Avibacteroides</taxon>
    </lineage>
</organism>
<keyword evidence="2" id="KW-0732">Signal</keyword>
<keyword evidence="1" id="KW-1133">Transmembrane helix</keyword>